<dbReference type="InterPro" id="IPR016817">
    <property type="entry name" value="MannP-dilichol_defect-1"/>
</dbReference>
<accession>R7UNC0</accession>
<keyword evidence="3 8" id="KW-0812">Transmembrane</keyword>
<evidence type="ECO:0000256" key="1">
    <source>
        <dbReference type="ARBA" id="ARBA00004141"/>
    </source>
</evidence>
<reference evidence="10 12" key="2">
    <citation type="journal article" date="2013" name="Nature">
        <title>Insights into bilaterian evolution from three spiralian genomes.</title>
        <authorList>
            <person name="Simakov O."/>
            <person name="Marletaz F."/>
            <person name="Cho S.J."/>
            <person name="Edsinger-Gonzales E."/>
            <person name="Havlak P."/>
            <person name="Hellsten U."/>
            <person name="Kuo D.H."/>
            <person name="Larsson T."/>
            <person name="Lv J."/>
            <person name="Arendt D."/>
            <person name="Savage R."/>
            <person name="Osoegawa K."/>
            <person name="de Jong P."/>
            <person name="Grimwood J."/>
            <person name="Chapman J.A."/>
            <person name="Shapiro H."/>
            <person name="Aerts A."/>
            <person name="Otillar R.P."/>
            <person name="Terry A.Y."/>
            <person name="Boore J.L."/>
            <person name="Grigoriev I.V."/>
            <person name="Lindberg D.R."/>
            <person name="Seaver E.C."/>
            <person name="Weisblat D.A."/>
            <person name="Putnam N.H."/>
            <person name="Rokhsar D.S."/>
        </authorList>
    </citation>
    <scope>NUCLEOTIDE SEQUENCE</scope>
    <source>
        <strain evidence="10 12">I ESC-2004</strain>
    </source>
</reference>
<dbReference type="PANTHER" id="PTHR12226:SF2">
    <property type="entry name" value="MANNOSE-P-DOLICHOL UTILIZATION DEFECT 1 PROTEIN"/>
    <property type="match status" value="1"/>
</dbReference>
<evidence type="ECO:0000256" key="4">
    <source>
        <dbReference type="ARBA" id="ARBA00022737"/>
    </source>
</evidence>
<dbReference type="Pfam" id="PF04193">
    <property type="entry name" value="PQ-loop"/>
    <property type="match status" value="1"/>
</dbReference>
<dbReference type="OrthoDB" id="271506at2759"/>
<evidence type="ECO:0000313" key="10">
    <source>
        <dbReference type="EMBL" id="ELU07553.1"/>
    </source>
</evidence>
<dbReference type="AlphaFoldDB" id="R7UNC0"/>
<dbReference type="OMA" id="WAERLFT"/>
<name>R7UNC0_CAPTE</name>
<keyword evidence="2" id="KW-0813">Transport</keyword>
<keyword evidence="6 8" id="KW-0472">Membrane</keyword>
<organism evidence="10">
    <name type="scientific">Capitella teleta</name>
    <name type="common">Polychaete worm</name>
    <dbReference type="NCBI Taxonomy" id="283909"/>
    <lineage>
        <taxon>Eukaryota</taxon>
        <taxon>Metazoa</taxon>
        <taxon>Spiralia</taxon>
        <taxon>Lophotrochozoa</taxon>
        <taxon>Annelida</taxon>
        <taxon>Polychaeta</taxon>
        <taxon>Sedentaria</taxon>
        <taxon>Scolecida</taxon>
        <taxon>Capitellidae</taxon>
        <taxon>Capitella</taxon>
    </lineage>
</organism>
<evidence type="ECO:0000313" key="12">
    <source>
        <dbReference type="Proteomes" id="UP000014760"/>
    </source>
</evidence>
<dbReference type="PIRSF" id="PIRSF023381">
    <property type="entry name" value="MannP-dilichol_defect-1p"/>
    <property type="match status" value="1"/>
</dbReference>
<feature type="transmembrane region" description="Helical" evidence="9">
    <location>
        <begin position="43"/>
        <end position="62"/>
    </location>
</feature>
<feature type="transmembrane region" description="Helical" evidence="9">
    <location>
        <begin position="109"/>
        <end position="126"/>
    </location>
</feature>
<evidence type="ECO:0000256" key="5">
    <source>
        <dbReference type="ARBA" id="ARBA00022989"/>
    </source>
</evidence>
<proteinExistence type="inferred from homology"/>
<dbReference type="Gene3D" id="1.20.1280.290">
    <property type="match status" value="1"/>
</dbReference>
<dbReference type="EnsemblMetazoa" id="CapteT149512">
    <property type="protein sequence ID" value="CapteP149512"/>
    <property type="gene ID" value="CapteG149512"/>
</dbReference>
<keyword evidence="4" id="KW-0677">Repeat</keyword>
<feature type="transmembrane region" description="Helical" evidence="9">
    <location>
        <begin position="131"/>
        <end position="148"/>
    </location>
</feature>
<evidence type="ECO:0000313" key="11">
    <source>
        <dbReference type="EnsemblMetazoa" id="CapteP149512"/>
    </source>
</evidence>
<feature type="transmembrane region" description="Helical" evidence="9">
    <location>
        <begin position="83"/>
        <end position="103"/>
    </location>
</feature>
<protein>
    <recommendedName>
        <fullName evidence="8">Solute carrier family 66 member 3</fullName>
    </recommendedName>
</protein>
<dbReference type="Proteomes" id="UP000014760">
    <property type="component" value="Unassembled WGS sequence"/>
</dbReference>
<keyword evidence="12" id="KW-1185">Reference proteome</keyword>
<evidence type="ECO:0000256" key="8">
    <source>
        <dbReference type="PIRNR" id="PIRNR023381"/>
    </source>
</evidence>
<dbReference type="PANTHER" id="PTHR12226">
    <property type="entry name" value="MANNOSE-P-DOLICHOL UTILIZATION DEFECT 1 LEC35 -RELATED"/>
    <property type="match status" value="1"/>
</dbReference>
<evidence type="ECO:0000256" key="2">
    <source>
        <dbReference type="ARBA" id="ARBA00022448"/>
    </source>
</evidence>
<evidence type="ECO:0000256" key="3">
    <source>
        <dbReference type="ARBA" id="ARBA00022692"/>
    </source>
</evidence>
<dbReference type="EMBL" id="AMQN01007044">
    <property type="status" value="NOT_ANNOTATED_CDS"/>
    <property type="molecule type" value="Genomic_DNA"/>
</dbReference>
<dbReference type="EMBL" id="KB299806">
    <property type="protein sequence ID" value="ELU07553.1"/>
    <property type="molecule type" value="Genomic_DNA"/>
</dbReference>
<evidence type="ECO:0000256" key="9">
    <source>
        <dbReference type="SAM" id="Phobius"/>
    </source>
</evidence>
<keyword evidence="5 8" id="KW-1133">Transmembrane helix</keyword>
<dbReference type="GO" id="GO:0009312">
    <property type="term" value="P:oligosaccharide biosynthetic process"/>
    <property type="evidence" value="ECO:0007669"/>
    <property type="project" value="TreeGrafter"/>
</dbReference>
<evidence type="ECO:0000256" key="7">
    <source>
        <dbReference type="ARBA" id="ARBA00038475"/>
    </source>
</evidence>
<dbReference type="InterPro" id="IPR006603">
    <property type="entry name" value="PQ-loop_rpt"/>
</dbReference>
<dbReference type="GO" id="GO:0016020">
    <property type="term" value="C:membrane"/>
    <property type="evidence" value="ECO:0007669"/>
    <property type="project" value="UniProtKB-SubCell"/>
</dbReference>
<dbReference type="STRING" id="283909.R7UNC0"/>
<reference evidence="12" key="1">
    <citation type="submission" date="2012-12" db="EMBL/GenBank/DDBJ databases">
        <authorList>
            <person name="Hellsten U."/>
            <person name="Grimwood J."/>
            <person name="Chapman J.A."/>
            <person name="Shapiro H."/>
            <person name="Aerts A."/>
            <person name="Otillar R.P."/>
            <person name="Terry A.Y."/>
            <person name="Boore J.L."/>
            <person name="Simakov O."/>
            <person name="Marletaz F."/>
            <person name="Cho S.-J."/>
            <person name="Edsinger-Gonzales E."/>
            <person name="Havlak P."/>
            <person name="Kuo D.-H."/>
            <person name="Larsson T."/>
            <person name="Lv J."/>
            <person name="Arendt D."/>
            <person name="Savage R."/>
            <person name="Osoegawa K."/>
            <person name="de Jong P."/>
            <person name="Lindberg D.R."/>
            <person name="Seaver E.C."/>
            <person name="Weisblat D.A."/>
            <person name="Putnam N.H."/>
            <person name="Grigoriev I.V."/>
            <person name="Rokhsar D.S."/>
        </authorList>
    </citation>
    <scope>NUCLEOTIDE SEQUENCE</scope>
    <source>
        <strain evidence="12">I ESC-2004</strain>
    </source>
</reference>
<feature type="transmembrane region" description="Helical" evidence="9">
    <location>
        <begin position="215"/>
        <end position="239"/>
    </location>
</feature>
<dbReference type="SMART" id="SM00679">
    <property type="entry name" value="CTNS"/>
    <property type="match status" value="2"/>
</dbReference>
<evidence type="ECO:0000256" key="6">
    <source>
        <dbReference type="ARBA" id="ARBA00023136"/>
    </source>
</evidence>
<comment type="subcellular location">
    <subcellularLocation>
        <location evidence="1 8">Membrane</location>
        <topology evidence="1 8">Multi-pass membrane protein</topology>
    </subcellularLocation>
</comment>
<comment type="similarity">
    <text evidence="7">Belongs to the MPDU1 (TC 2.A.43.3) family.</text>
</comment>
<dbReference type="HOGENOM" id="CLU_053568_2_1_1"/>
<sequence length="247" mass="27291">MADPMNATESAVPFYLAPLFTEECYQKIVVDVDISQVECMQVLASKVVSYFIIAFTSVFIKVPQIVKILRAGSADGINFTSQLLVLITSTTNIAYCLALEYPISVWGESIALSLQILLIVLLILWYRGSKAGLVAMTLAYVISSYLLVSPDVPIWLHQYMRAAAIPMSVSSKILQILSNYRASSTGQLSAMTILLQSWRALGRVYSHVVETGDLLLIPLYSSAAILSGIMAIQIFYYGWKNKAKKSR</sequence>
<gene>
    <name evidence="10" type="ORF">CAPTEDRAFT_149512</name>
</gene>
<reference evidence="11" key="3">
    <citation type="submission" date="2015-06" db="UniProtKB">
        <authorList>
            <consortium name="EnsemblMetazoa"/>
        </authorList>
    </citation>
    <scope>IDENTIFICATION</scope>
</reference>